<protein>
    <submittedName>
        <fullName evidence="1">Putative chromosome segregation protein</fullName>
    </submittedName>
</protein>
<keyword evidence="2" id="KW-1185">Reference proteome</keyword>
<dbReference type="OrthoDB" id="10562433at2759"/>
<dbReference type="Proteomes" id="UP000286134">
    <property type="component" value="Unassembled WGS sequence"/>
</dbReference>
<dbReference type="AlphaFoldDB" id="A0A420H7H7"/>
<sequence>MFYPPMYSQPFNQLYSQQFTPPFLQPYPQPFQRRYFQTPGSTYLRAFPESPDVSADYQVNSLSSQENKDRIDHKVEQ</sequence>
<reference evidence="1 2" key="1">
    <citation type="journal article" date="2018" name="BMC Genomics">
        <title>Comparative genome analyses reveal sequence features reflecting distinct modes of host-adaptation between dicot and monocot powdery mildew.</title>
        <authorList>
            <person name="Wu Y."/>
            <person name="Ma X."/>
            <person name="Pan Z."/>
            <person name="Kale S.D."/>
            <person name="Song Y."/>
            <person name="King H."/>
            <person name="Zhang Q."/>
            <person name="Presley C."/>
            <person name="Deng X."/>
            <person name="Wei C.I."/>
            <person name="Xiao S."/>
        </authorList>
    </citation>
    <scope>NUCLEOTIDE SEQUENCE [LARGE SCALE GENOMIC DNA]</scope>
    <source>
        <strain evidence="1">UMSG2</strain>
    </source>
</reference>
<comment type="caution">
    <text evidence="1">The sequence shown here is derived from an EMBL/GenBank/DDBJ whole genome shotgun (WGS) entry which is preliminary data.</text>
</comment>
<proteinExistence type="predicted"/>
<gene>
    <name evidence="1" type="ORF">OnM2_105033</name>
</gene>
<accession>A0A420H7H7</accession>
<name>A0A420H7H7_9PEZI</name>
<dbReference type="EMBL" id="MCFK01010595">
    <property type="protein sequence ID" value="RKF53377.1"/>
    <property type="molecule type" value="Genomic_DNA"/>
</dbReference>
<organism evidence="1 2">
    <name type="scientific">Erysiphe neolycopersici</name>
    <dbReference type="NCBI Taxonomy" id="212602"/>
    <lineage>
        <taxon>Eukaryota</taxon>
        <taxon>Fungi</taxon>
        <taxon>Dikarya</taxon>
        <taxon>Ascomycota</taxon>
        <taxon>Pezizomycotina</taxon>
        <taxon>Leotiomycetes</taxon>
        <taxon>Erysiphales</taxon>
        <taxon>Erysiphaceae</taxon>
        <taxon>Erysiphe</taxon>
    </lineage>
</organism>
<evidence type="ECO:0000313" key="1">
    <source>
        <dbReference type="EMBL" id="RKF53377.1"/>
    </source>
</evidence>
<evidence type="ECO:0000313" key="2">
    <source>
        <dbReference type="Proteomes" id="UP000286134"/>
    </source>
</evidence>